<dbReference type="Pfam" id="PF04471">
    <property type="entry name" value="Mrr_cat"/>
    <property type="match status" value="1"/>
</dbReference>
<dbReference type="InterPro" id="IPR011335">
    <property type="entry name" value="Restrct_endonuc-II-like"/>
</dbReference>
<keyword evidence="2" id="KW-0255">Endonuclease</keyword>
<name>A0ABZ1YN25_9NOCA</name>
<evidence type="ECO:0000259" key="1">
    <source>
        <dbReference type="Pfam" id="PF04471"/>
    </source>
</evidence>
<gene>
    <name evidence="2" type="ORF">OG563_28485</name>
</gene>
<proteinExistence type="predicted"/>
<dbReference type="EMBL" id="CP109441">
    <property type="protein sequence ID" value="WUV43159.1"/>
    <property type="molecule type" value="Genomic_DNA"/>
</dbReference>
<dbReference type="InterPro" id="IPR007560">
    <property type="entry name" value="Restrct_endonuc_IV_Mrr"/>
</dbReference>
<keyword evidence="2" id="KW-0378">Hydrolase</keyword>
<protein>
    <submittedName>
        <fullName evidence="2">Restriction endonuclease</fullName>
    </submittedName>
</protein>
<keyword evidence="2" id="KW-0540">Nuclease</keyword>
<evidence type="ECO:0000313" key="3">
    <source>
        <dbReference type="Proteomes" id="UP001432062"/>
    </source>
</evidence>
<accession>A0ABZ1YN25</accession>
<evidence type="ECO:0000313" key="2">
    <source>
        <dbReference type="EMBL" id="WUV43159.1"/>
    </source>
</evidence>
<organism evidence="2 3">
    <name type="scientific">Nocardia vinacea</name>
    <dbReference type="NCBI Taxonomy" id="96468"/>
    <lineage>
        <taxon>Bacteria</taxon>
        <taxon>Bacillati</taxon>
        <taxon>Actinomycetota</taxon>
        <taxon>Actinomycetes</taxon>
        <taxon>Mycobacteriales</taxon>
        <taxon>Nocardiaceae</taxon>
        <taxon>Nocardia</taxon>
    </lineage>
</organism>
<keyword evidence="3" id="KW-1185">Reference proteome</keyword>
<dbReference type="Proteomes" id="UP001432062">
    <property type="component" value="Chromosome"/>
</dbReference>
<feature type="domain" description="Restriction endonuclease type IV Mrr" evidence="1">
    <location>
        <begin position="4"/>
        <end position="119"/>
    </location>
</feature>
<dbReference type="RefSeq" id="WP_329405694.1">
    <property type="nucleotide sequence ID" value="NZ_CP109441.1"/>
</dbReference>
<sequence>MDWEKLDWEVFEALVALLMQRVGFVITSPPDQSRGPDTGVDFVVRNANEQDIYVQAKHSRRPPTSSQIRQVAETSRRLSAQLPDAEFFLVSSSDLRPQDRDGLAQAGVTVWDRMYLDRLLESNPDVAQRIEDATEARDLTGLFEEARRTSVPTFADRVAADLATIPPGYQGWKLFEKEAARILTEIFLPDLDPPDTQVRTDDGLDIMDAIYPIPYAHSLWSALRSEFKTRFVVAEFKNHADPIGQREVESICQCMLPKAFRMFGLLVSRSDPGNSAVAARRRAWMDPDFGHGKMIVFLSDEDLIQMAQRKDDGRDPYQVIDDKLSAFLLTLSP</sequence>
<dbReference type="SUPFAM" id="SSF52980">
    <property type="entry name" value="Restriction endonuclease-like"/>
    <property type="match status" value="1"/>
</dbReference>
<dbReference type="GO" id="GO:0004519">
    <property type="term" value="F:endonuclease activity"/>
    <property type="evidence" value="ECO:0007669"/>
    <property type="project" value="UniProtKB-KW"/>
</dbReference>
<reference evidence="2" key="1">
    <citation type="submission" date="2022-10" db="EMBL/GenBank/DDBJ databases">
        <title>The complete genomes of actinobacterial strains from the NBC collection.</title>
        <authorList>
            <person name="Joergensen T.S."/>
            <person name="Alvarez Arevalo M."/>
            <person name="Sterndorff E.B."/>
            <person name="Faurdal D."/>
            <person name="Vuksanovic O."/>
            <person name="Mourched A.-S."/>
            <person name="Charusanti P."/>
            <person name="Shaw S."/>
            <person name="Blin K."/>
            <person name="Weber T."/>
        </authorList>
    </citation>
    <scope>NUCLEOTIDE SEQUENCE</scope>
    <source>
        <strain evidence="2">NBC_01482</strain>
    </source>
</reference>